<gene>
    <name evidence="11" type="ORF">EDC19_2291</name>
</gene>
<comment type="caution">
    <text evidence="11">The sequence shown here is derived from an EMBL/GenBank/DDBJ whole genome shotgun (WGS) entry which is preliminary data.</text>
</comment>
<evidence type="ECO:0000256" key="7">
    <source>
        <dbReference type="ARBA" id="ARBA00023002"/>
    </source>
</evidence>
<dbReference type="EC" id="1.3.99.33" evidence="3"/>
<keyword evidence="6" id="KW-0274">FAD</keyword>
<evidence type="ECO:0000256" key="8">
    <source>
        <dbReference type="ARBA" id="ARBA00049922"/>
    </source>
</evidence>
<dbReference type="InterPro" id="IPR007329">
    <property type="entry name" value="FMN-bd"/>
</dbReference>
<dbReference type="GO" id="GO:0010181">
    <property type="term" value="F:FMN binding"/>
    <property type="evidence" value="ECO:0007669"/>
    <property type="project" value="InterPro"/>
</dbReference>
<evidence type="ECO:0000259" key="10">
    <source>
        <dbReference type="SMART" id="SM00900"/>
    </source>
</evidence>
<evidence type="ECO:0000256" key="5">
    <source>
        <dbReference type="ARBA" id="ARBA00022630"/>
    </source>
</evidence>
<dbReference type="Pfam" id="PF00890">
    <property type="entry name" value="FAD_binding_2"/>
    <property type="match status" value="1"/>
</dbReference>
<dbReference type="RefSeq" id="WP_132282973.1">
    <property type="nucleotide sequence ID" value="NZ_SMGQ01000015.1"/>
</dbReference>
<evidence type="ECO:0000256" key="1">
    <source>
        <dbReference type="ARBA" id="ARBA00001917"/>
    </source>
</evidence>
<comment type="cofactor">
    <cofactor evidence="1">
        <name>FMN</name>
        <dbReference type="ChEBI" id="CHEBI:58210"/>
    </cofactor>
</comment>
<dbReference type="Gene3D" id="3.90.700.10">
    <property type="entry name" value="Succinate dehydrogenase/fumarate reductase flavoprotein, catalytic domain"/>
    <property type="match status" value="1"/>
</dbReference>
<organism evidence="11 12">
    <name type="scientific">Natranaerovirga hydrolytica</name>
    <dbReference type="NCBI Taxonomy" id="680378"/>
    <lineage>
        <taxon>Bacteria</taxon>
        <taxon>Bacillati</taxon>
        <taxon>Bacillota</taxon>
        <taxon>Clostridia</taxon>
        <taxon>Lachnospirales</taxon>
        <taxon>Natranaerovirgaceae</taxon>
        <taxon>Natranaerovirga</taxon>
    </lineage>
</organism>
<keyword evidence="5" id="KW-0285">Flavoprotein</keyword>
<dbReference type="PANTHER" id="PTHR43400:SF10">
    <property type="entry name" value="3-OXOSTEROID 1-DEHYDROGENASE"/>
    <property type="match status" value="1"/>
</dbReference>
<dbReference type="Gene3D" id="3.90.1010.20">
    <property type="match status" value="1"/>
</dbReference>
<evidence type="ECO:0000256" key="6">
    <source>
        <dbReference type="ARBA" id="ARBA00022827"/>
    </source>
</evidence>
<dbReference type="SUPFAM" id="SSF56425">
    <property type="entry name" value="Succinate dehydrogenase/fumarate reductase flavoprotein, catalytic domain"/>
    <property type="match status" value="1"/>
</dbReference>
<comment type="cofactor">
    <cofactor evidence="2">
        <name>FAD</name>
        <dbReference type="ChEBI" id="CHEBI:57692"/>
    </cofactor>
</comment>
<feature type="chain" id="PRO_5039192842" description="Urocanate reductase" evidence="9">
    <location>
        <begin position="25"/>
        <end position="656"/>
    </location>
</feature>
<proteinExistence type="predicted"/>
<evidence type="ECO:0000313" key="11">
    <source>
        <dbReference type="EMBL" id="TCK90522.1"/>
    </source>
</evidence>
<evidence type="ECO:0000256" key="4">
    <source>
        <dbReference type="ARBA" id="ARBA00015872"/>
    </source>
</evidence>
<dbReference type="InterPro" id="IPR050315">
    <property type="entry name" value="FAD-oxidoreductase_2"/>
</dbReference>
<dbReference type="InterPro" id="IPR003953">
    <property type="entry name" value="FAD-dep_OxRdtase_2_FAD-bd"/>
</dbReference>
<dbReference type="SMART" id="SM00900">
    <property type="entry name" value="FMN_bind"/>
    <property type="match status" value="1"/>
</dbReference>
<dbReference type="InterPro" id="IPR027477">
    <property type="entry name" value="Succ_DH/fumarate_Rdtase_cat_sf"/>
</dbReference>
<reference evidence="11 12" key="1">
    <citation type="submission" date="2019-03" db="EMBL/GenBank/DDBJ databases">
        <title>Genomic Encyclopedia of Type Strains, Phase IV (KMG-IV): sequencing the most valuable type-strain genomes for metagenomic binning, comparative biology and taxonomic classification.</title>
        <authorList>
            <person name="Goeker M."/>
        </authorList>
    </citation>
    <scope>NUCLEOTIDE SEQUENCE [LARGE SCALE GENOMIC DNA]</scope>
    <source>
        <strain evidence="11 12">DSM 24176</strain>
    </source>
</reference>
<feature type="domain" description="FMN-binding" evidence="10">
    <location>
        <begin position="51"/>
        <end position="125"/>
    </location>
</feature>
<dbReference type="SUPFAM" id="SSF51905">
    <property type="entry name" value="FAD/NAD(P)-binding domain"/>
    <property type="match status" value="1"/>
</dbReference>
<dbReference type="InterPro" id="IPR036188">
    <property type="entry name" value="FAD/NAD-bd_sf"/>
</dbReference>
<evidence type="ECO:0000313" key="12">
    <source>
        <dbReference type="Proteomes" id="UP000294545"/>
    </source>
</evidence>
<dbReference type="AlphaFoldDB" id="A0A4R1MFK8"/>
<feature type="signal peptide" evidence="9">
    <location>
        <begin position="1"/>
        <end position="24"/>
    </location>
</feature>
<sequence length="656" mass="70184">MKKKGYMKKIILCMVLMFSLLLIGCNTSNEDSPNVESNGLKNGTFEGEGNGYIGPIKVEVTLEDGNIGEVVVVEHNETENIANAAINEIPSKIVEHQSVAVDSVTGATGTSKGIVEATTAALLSAGADEADISKAIERNQEEIIEELEADVVVVGAGGAGVSAAVTAAENGANVIVIEKTAIPGGTTAMGGGFFAADSEQARSMGHDPLDTDMIFDMWMGEMDWLADGSLVRQFLELSHTTADWMEERGIEFHKEAQAVQQTHAEGTNGYHKYDNFTQTSAQLGNMLDRIVEEYDASVYYQTPAIDLISEDGAIKGVIAQGNNGITYHIKADSIVLATGGFVGNSEMVSEALNGVTVNASGYNTNVGDGINMAINEGAATRSMQAMVLHTFNVDGGEFVEGDYEAMDIFQGTTSVAYMPIVPWLNGQGFRFANEDMVYDRALSTNALVAQGNYGWFLYNETLLNILENEGAGAAGMQDSIAMGPYPNITPLDTGWNHLTEIVEQMVDGGGVIKADTLEELAQETGMDETILLQTMARYNEDARNGVDTAFNKRTEHMFELSEGPYYAFKVTPNNLSTAGGIRINSNFQVVLDNPEVGYTPIPNLYAAGADAGGLYSDHYAHTIEGAAQGWAYNSGRLAGARAAENALNVQIDLFNE</sequence>
<name>A0A4R1MFK8_9FIRM</name>
<dbReference type="PROSITE" id="PS51257">
    <property type="entry name" value="PROKAR_LIPOPROTEIN"/>
    <property type="match status" value="1"/>
</dbReference>
<keyword evidence="12" id="KW-1185">Reference proteome</keyword>
<dbReference type="EMBL" id="SMGQ01000015">
    <property type="protein sequence ID" value="TCK90522.1"/>
    <property type="molecule type" value="Genomic_DNA"/>
</dbReference>
<dbReference type="GO" id="GO:0008202">
    <property type="term" value="P:steroid metabolic process"/>
    <property type="evidence" value="ECO:0007669"/>
    <property type="project" value="UniProtKB-ARBA"/>
</dbReference>
<dbReference type="GO" id="GO:0016020">
    <property type="term" value="C:membrane"/>
    <property type="evidence" value="ECO:0007669"/>
    <property type="project" value="InterPro"/>
</dbReference>
<dbReference type="OrthoDB" id="3169476at2"/>
<dbReference type="GO" id="GO:0033765">
    <property type="term" value="F:steroid dehydrogenase activity, acting on the CH-CH group of donors"/>
    <property type="evidence" value="ECO:0007669"/>
    <property type="project" value="UniProtKB-ARBA"/>
</dbReference>
<dbReference type="Proteomes" id="UP000294545">
    <property type="component" value="Unassembled WGS sequence"/>
</dbReference>
<evidence type="ECO:0000256" key="3">
    <source>
        <dbReference type="ARBA" id="ARBA00013137"/>
    </source>
</evidence>
<keyword evidence="7" id="KW-0560">Oxidoreductase</keyword>
<keyword evidence="9" id="KW-0732">Signal</keyword>
<protein>
    <recommendedName>
        <fullName evidence="4">Urocanate reductase</fullName>
        <ecNumber evidence="3">1.3.99.33</ecNumber>
    </recommendedName>
</protein>
<accession>A0A4R1MFK8</accession>
<dbReference type="Pfam" id="PF04205">
    <property type="entry name" value="FMN_bind"/>
    <property type="match status" value="1"/>
</dbReference>
<dbReference type="Gene3D" id="3.50.50.60">
    <property type="entry name" value="FAD/NAD(P)-binding domain"/>
    <property type="match status" value="1"/>
</dbReference>
<evidence type="ECO:0000256" key="9">
    <source>
        <dbReference type="SAM" id="SignalP"/>
    </source>
</evidence>
<dbReference type="PANTHER" id="PTHR43400">
    <property type="entry name" value="FUMARATE REDUCTASE"/>
    <property type="match status" value="1"/>
</dbReference>
<comment type="catalytic activity">
    <reaction evidence="8">
        <text>dihydrourocanate + A = urocanate + AH2</text>
        <dbReference type="Rhea" id="RHEA:36059"/>
        <dbReference type="ChEBI" id="CHEBI:13193"/>
        <dbReference type="ChEBI" id="CHEBI:17499"/>
        <dbReference type="ChEBI" id="CHEBI:27247"/>
        <dbReference type="ChEBI" id="CHEBI:72991"/>
        <dbReference type="EC" id="1.3.99.33"/>
    </reaction>
</comment>
<evidence type="ECO:0000256" key="2">
    <source>
        <dbReference type="ARBA" id="ARBA00001974"/>
    </source>
</evidence>